<organism evidence="2 3">
    <name type="scientific">Cuscuta australis</name>
    <dbReference type="NCBI Taxonomy" id="267555"/>
    <lineage>
        <taxon>Eukaryota</taxon>
        <taxon>Viridiplantae</taxon>
        <taxon>Streptophyta</taxon>
        <taxon>Embryophyta</taxon>
        <taxon>Tracheophyta</taxon>
        <taxon>Spermatophyta</taxon>
        <taxon>Magnoliopsida</taxon>
        <taxon>eudicotyledons</taxon>
        <taxon>Gunneridae</taxon>
        <taxon>Pentapetalae</taxon>
        <taxon>asterids</taxon>
        <taxon>lamiids</taxon>
        <taxon>Solanales</taxon>
        <taxon>Convolvulaceae</taxon>
        <taxon>Cuscuteae</taxon>
        <taxon>Cuscuta</taxon>
        <taxon>Cuscuta subgen. Grammica</taxon>
        <taxon>Cuscuta sect. Cleistogrammica</taxon>
    </lineage>
</organism>
<dbReference type="CDD" id="cd22160">
    <property type="entry name" value="F-box_AtFBL13-like"/>
    <property type="match status" value="1"/>
</dbReference>
<evidence type="ECO:0000313" key="2">
    <source>
        <dbReference type="EMBL" id="RAL43084.1"/>
    </source>
</evidence>
<dbReference type="InterPro" id="IPR053781">
    <property type="entry name" value="F-box_AtFBL13-like"/>
</dbReference>
<dbReference type="SMART" id="SM00256">
    <property type="entry name" value="FBOX"/>
    <property type="match status" value="1"/>
</dbReference>
<evidence type="ECO:0000259" key="1">
    <source>
        <dbReference type="SMART" id="SM00256"/>
    </source>
</evidence>
<dbReference type="SUPFAM" id="SSF81383">
    <property type="entry name" value="F-box domain"/>
    <property type="match status" value="1"/>
</dbReference>
<dbReference type="InterPro" id="IPR001810">
    <property type="entry name" value="F-box_dom"/>
</dbReference>
<protein>
    <recommendedName>
        <fullName evidence="1">F-box domain-containing protein</fullName>
    </recommendedName>
</protein>
<dbReference type="Gene3D" id="1.20.1280.50">
    <property type="match status" value="1"/>
</dbReference>
<feature type="domain" description="F-box" evidence="1">
    <location>
        <begin position="15"/>
        <end position="54"/>
    </location>
</feature>
<comment type="caution">
    <text evidence="2">The sequence shown here is derived from an EMBL/GenBank/DDBJ whole genome shotgun (WGS) entry which is preliminary data.</text>
</comment>
<accession>A0A328DC71</accession>
<dbReference type="Proteomes" id="UP000249390">
    <property type="component" value="Unassembled WGS sequence"/>
</dbReference>
<gene>
    <name evidence="2" type="ORF">DM860_009866</name>
</gene>
<keyword evidence="3" id="KW-1185">Reference proteome</keyword>
<dbReference type="AlphaFoldDB" id="A0A328DC71"/>
<dbReference type="SUPFAM" id="SSF52047">
    <property type="entry name" value="RNI-like"/>
    <property type="match status" value="1"/>
</dbReference>
<proteinExistence type="predicted"/>
<name>A0A328DC71_9ASTE</name>
<dbReference type="PANTHER" id="PTHR31639:SF256">
    <property type="entry name" value="OS07G0242900 PROTEIN"/>
    <property type="match status" value="1"/>
</dbReference>
<dbReference type="InterPro" id="IPR032675">
    <property type="entry name" value="LRR_dom_sf"/>
</dbReference>
<dbReference type="Pfam" id="PF00646">
    <property type="entry name" value="F-box"/>
    <property type="match status" value="1"/>
</dbReference>
<dbReference type="PANTHER" id="PTHR31639">
    <property type="entry name" value="F-BOX PROTEIN-LIKE"/>
    <property type="match status" value="1"/>
</dbReference>
<dbReference type="EMBL" id="NQVE01000161">
    <property type="protein sequence ID" value="RAL43084.1"/>
    <property type="molecule type" value="Genomic_DNA"/>
</dbReference>
<reference evidence="2 3" key="1">
    <citation type="submission" date="2018-06" db="EMBL/GenBank/DDBJ databases">
        <title>The Genome of Cuscuta australis (Dodder) Provides Insight into the Evolution of Plant Parasitism.</title>
        <authorList>
            <person name="Liu H."/>
        </authorList>
    </citation>
    <scope>NUCLEOTIDE SEQUENCE [LARGE SCALE GENOMIC DNA]</scope>
    <source>
        <strain evidence="3">cv. Yunnan</strain>
        <tissue evidence="2">Vines</tissue>
    </source>
</reference>
<evidence type="ECO:0000313" key="3">
    <source>
        <dbReference type="Proteomes" id="UP000249390"/>
    </source>
</evidence>
<sequence>MARYHDKSLEFFSVLPESVIHHILSFLPFKHIGRTSVLSKAWNRIWLNYPNIHLVLHEALYKRDRIANFNLAHLQKFKICSCRFANEDGLSRIICGCPKIEFLKSRLKSFKIVCNLEPKRIRIFAPSLETLYSFGIKPCSIDFACCTRLKRLGLGGDIDSADFVHIQKFLSKLCYIEEFKLLCYRGLDKFQISSSRLKRLIIEDRRIDLTTALFTLFSPLDELQVLHQRLSIDESIMCSYSECKLVPIEEVKHKKDPAFKSFLRMQSKNGYHCAGIIFIK</sequence>
<dbReference type="Gene3D" id="3.80.10.10">
    <property type="entry name" value="Ribonuclease Inhibitor"/>
    <property type="match status" value="1"/>
</dbReference>
<dbReference type="InterPro" id="IPR036047">
    <property type="entry name" value="F-box-like_dom_sf"/>
</dbReference>